<dbReference type="Gene3D" id="3.20.20.330">
    <property type="entry name" value="Homocysteine-binding-like domain"/>
    <property type="match status" value="1"/>
</dbReference>
<feature type="domain" description="Hcy-binding" evidence="5">
    <location>
        <begin position="131"/>
        <end position="381"/>
    </location>
</feature>
<dbReference type="InterPro" id="IPR051486">
    <property type="entry name" value="Hcy_S-methyltransferase"/>
</dbReference>
<reference evidence="6" key="1">
    <citation type="submission" date="2015-04" db="UniProtKB">
        <authorList>
            <consortium name="EnsemblPlants"/>
        </authorList>
    </citation>
    <scope>IDENTIFICATION</scope>
</reference>
<evidence type="ECO:0000256" key="4">
    <source>
        <dbReference type="ARBA" id="ARBA00022833"/>
    </source>
</evidence>
<evidence type="ECO:0000313" key="6">
    <source>
        <dbReference type="EnsemblPlants" id="OPUNC01G31660.1"/>
    </source>
</evidence>
<keyword evidence="3" id="KW-0479">Metal-binding</keyword>
<evidence type="ECO:0000259" key="5">
    <source>
        <dbReference type="Pfam" id="PF02574"/>
    </source>
</evidence>
<dbReference type="Proteomes" id="UP000026962">
    <property type="component" value="Chromosome 1"/>
</dbReference>
<organism evidence="6">
    <name type="scientific">Oryza punctata</name>
    <name type="common">Red rice</name>
    <dbReference type="NCBI Taxonomy" id="4537"/>
    <lineage>
        <taxon>Eukaryota</taxon>
        <taxon>Viridiplantae</taxon>
        <taxon>Streptophyta</taxon>
        <taxon>Embryophyta</taxon>
        <taxon>Tracheophyta</taxon>
        <taxon>Spermatophyta</taxon>
        <taxon>Magnoliopsida</taxon>
        <taxon>Liliopsida</taxon>
        <taxon>Poales</taxon>
        <taxon>Poaceae</taxon>
        <taxon>BOP clade</taxon>
        <taxon>Oryzoideae</taxon>
        <taxon>Oryzeae</taxon>
        <taxon>Oryzinae</taxon>
        <taxon>Oryza</taxon>
    </lineage>
</organism>
<dbReference type="Gramene" id="OPUNC01G31660.1">
    <property type="protein sequence ID" value="OPUNC01G31660.1"/>
    <property type="gene ID" value="OPUNC01G31660"/>
</dbReference>
<reference evidence="6" key="2">
    <citation type="submission" date="2018-05" db="EMBL/GenBank/DDBJ databases">
        <title>OpunRS2 (Oryza punctata Reference Sequence Version 2).</title>
        <authorList>
            <person name="Zhang J."/>
            <person name="Kudrna D."/>
            <person name="Lee S."/>
            <person name="Talag J."/>
            <person name="Welchert J."/>
            <person name="Wing R.A."/>
        </authorList>
    </citation>
    <scope>NUCLEOTIDE SEQUENCE [LARGE SCALE GENOMIC DNA]</scope>
</reference>
<dbReference type="InterPro" id="IPR003726">
    <property type="entry name" value="HCY_dom"/>
</dbReference>
<name>A0A0E0JPA8_ORYPU</name>
<evidence type="ECO:0000256" key="1">
    <source>
        <dbReference type="ARBA" id="ARBA00022603"/>
    </source>
</evidence>
<keyword evidence="7" id="KW-1185">Reference proteome</keyword>
<dbReference type="STRING" id="4537.A0A0E0JPA8"/>
<proteinExistence type="predicted"/>
<keyword evidence="4" id="KW-0862">Zinc</keyword>
<evidence type="ECO:0000256" key="3">
    <source>
        <dbReference type="ARBA" id="ARBA00022723"/>
    </source>
</evidence>
<dbReference type="Pfam" id="PF02574">
    <property type="entry name" value="S-methyl_trans"/>
    <property type="match status" value="1"/>
</dbReference>
<evidence type="ECO:0000256" key="2">
    <source>
        <dbReference type="ARBA" id="ARBA00022679"/>
    </source>
</evidence>
<dbReference type="eggNOG" id="KOG1579">
    <property type="taxonomic scope" value="Eukaryota"/>
</dbReference>
<dbReference type="AlphaFoldDB" id="A0A0E0JPA8"/>
<sequence>MPAAFSAASGLPTRVRDRGVEPLLPEVVAIYVSRIGRPRRAGSAHARTHARSYVRGAVLAFSTVRGRVERPTRPVVLAPSEVRVESTTHSLCAVLRGLLKVRERRNGSRGDVDDAAGVLRRFVRDAGGCAVVDGGLATELEAHGADLQDEIWSARCLVSAPHLTRKVIQTHDSMGFQAKGLSRERSEGLLHRSVHIAQEARAIFAEGCYGAYLADGSEYTGDYGRSVTKETLKSFHRRRLQVLADAGPDLIAFETIPRKLEAQAYAELLEENDVRIPAWFSFTSKDGHSAASGDPITECAAVAESCARVGAVGVTSKPVVVYPNSGETYVAETKEWVESAGGASETDYVSCVGKWGQAGAALVGGCCRTSPATVRAISRALRESDDVVDADDGFPAVTVL</sequence>
<keyword evidence="1" id="KW-0489">Methyltransferase</keyword>
<dbReference type="EnsemblPlants" id="OPUNC01G31660.1">
    <property type="protein sequence ID" value="OPUNC01G31660.1"/>
    <property type="gene ID" value="OPUNC01G31660"/>
</dbReference>
<dbReference type="PANTHER" id="PTHR46015">
    <property type="entry name" value="ZGC:172121"/>
    <property type="match status" value="1"/>
</dbReference>
<dbReference type="GO" id="GO:0008898">
    <property type="term" value="F:S-adenosylmethionine-homocysteine S-methyltransferase activity"/>
    <property type="evidence" value="ECO:0007669"/>
    <property type="project" value="TreeGrafter"/>
</dbReference>
<protein>
    <recommendedName>
        <fullName evidence="5">Hcy-binding domain-containing protein</fullName>
    </recommendedName>
</protein>
<keyword evidence="2" id="KW-0808">Transferase</keyword>
<dbReference type="GO" id="GO:0046872">
    <property type="term" value="F:metal ion binding"/>
    <property type="evidence" value="ECO:0007669"/>
    <property type="project" value="UniProtKB-KW"/>
</dbReference>
<evidence type="ECO:0000313" key="7">
    <source>
        <dbReference type="Proteomes" id="UP000026962"/>
    </source>
</evidence>
<dbReference type="GO" id="GO:0033528">
    <property type="term" value="P:S-methylmethionine cycle"/>
    <property type="evidence" value="ECO:0007669"/>
    <property type="project" value="TreeGrafter"/>
</dbReference>
<dbReference type="GO" id="GO:0032259">
    <property type="term" value="P:methylation"/>
    <property type="evidence" value="ECO:0007669"/>
    <property type="project" value="UniProtKB-KW"/>
</dbReference>
<dbReference type="PANTHER" id="PTHR46015:SF10">
    <property type="entry name" value="HOMOCYSTEINE S-METHYLTRANSFERASE 3"/>
    <property type="match status" value="1"/>
</dbReference>
<dbReference type="InterPro" id="IPR036589">
    <property type="entry name" value="HCY_dom_sf"/>
</dbReference>
<dbReference type="GO" id="GO:0009086">
    <property type="term" value="P:methionine biosynthetic process"/>
    <property type="evidence" value="ECO:0007669"/>
    <property type="project" value="TreeGrafter"/>
</dbReference>
<dbReference type="HOGENOM" id="CLU_004914_3_2_1"/>
<accession>A0A0E0JPA8</accession>
<dbReference type="SUPFAM" id="SSF82282">
    <property type="entry name" value="Homocysteine S-methyltransferase"/>
    <property type="match status" value="1"/>
</dbReference>
<dbReference type="OMA" id="EIWSARC"/>